<evidence type="ECO:0000256" key="2">
    <source>
        <dbReference type="ARBA" id="ARBA00022827"/>
    </source>
</evidence>
<dbReference type="PANTHER" id="PTHR43476:SF3">
    <property type="entry name" value="FAD-BINDING MONOOXYGENASE"/>
    <property type="match status" value="1"/>
</dbReference>
<dbReference type="Proteomes" id="UP000279236">
    <property type="component" value="Unassembled WGS sequence"/>
</dbReference>
<dbReference type="STRING" id="105984.A0A427XR50"/>
<organism evidence="5 6">
    <name type="scientific">Apiotrichum porosum</name>
    <dbReference type="NCBI Taxonomy" id="105984"/>
    <lineage>
        <taxon>Eukaryota</taxon>
        <taxon>Fungi</taxon>
        <taxon>Dikarya</taxon>
        <taxon>Basidiomycota</taxon>
        <taxon>Agaricomycotina</taxon>
        <taxon>Tremellomycetes</taxon>
        <taxon>Trichosporonales</taxon>
        <taxon>Trichosporonaceae</taxon>
        <taxon>Apiotrichum</taxon>
    </lineage>
</organism>
<dbReference type="SUPFAM" id="SSF51905">
    <property type="entry name" value="FAD/NAD(P)-binding domain"/>
    <property type="match status" value="1"/>
</dbReference>
<keyword evidence="2" id="KW-0274">FAD</keyword>
<evidence type="ECO:0000259" key="4">
    <source>
        <dbReference type="Pfam" id="PF01494"/>
    </source>
</evidence>
<dbReference type="OrthoDB" id="2690153at2759"/>
<dbReference type="InterPro" id="IPR036188">
    <property type="entry name" value="FAD/NAD-bd_sf"/>
</dbReference>
<feature type="domain" description="FAD-binding" evidence="4">
    <location>
        <begin position="5"/>
        <end position="375"/>
    </location>
</feature>
<dbReference type="Gene3D" id="3.50.50.60">
    <property type="entry name" value="FAD/NAD(P)-binding domain"/>
    <property type="match status" value="1"/>
</dbReference>
<evidence type="ECO:0000313" key="6">
    <source>
        <dbReference type="Proteomes" id="UP000279236"/>
    </source>
</evidence>
<proteinExistence type="predicted"/>
<evidence type="ECO:0000256" key="3">
    <source>
        <dbReference type="ARBA" id="ARBA00023002"/>
    </source>
</evidence>
<accession>A0A427XR50</accession>
<reference evidence="5 6" key="1">
    <citation type="submission" date="2018-11" db="EMBL/GenBank/DDBJ databases">
        <title>Genome sequence of Apiotrichum porosum DSM 27194.</title>
        <authorList>
            <person name="Aliyu H."/>
            <person name="Gorte O."/>
            <person name="Ochsenreither K."/>
        </authorList>
    </citation>
    <scope>NUCLEOTIDE SEQUENCE [LARGE SCALE GENOMIC DNA]</scope>
    <source>
        <strain evidence="5 6">DSM 27194</strain>
    </source>
</reference>
<evidence type="ECO:0000313" key="5">
    <source>
        <dbReference type="EMBL" id="RSH81336.1"/>
    </source>
</evidence>
<dbReference type="NCBIfam" id="NF004829">
    <property type="entry name" value="PRK06183.1-3"/>
    <property type="match status" value="1"/>
</dbReference>
<gene>
    <name evidence="5" type="ORF">EHS24_008779</name>
</gene>
<dbReference type="GO" id="GO:0019622">
    <property type="term" value="P:3-(3-hydroxy)phenylpropionate catabolic process"/>
    <property type="evidence" value="ECO:0007669"/>
    <property type="project" value="TreeGrafter"/>
</dbReference>
<dbReference type="GeneID" id="39593322"/>
<keyword evidence="1" id="KW-0285">Flavoprotein</keyword>
<comment type="caution">
    <text evidence="5">The sequence shown here is derived from an EMBL/GenBank/DDBJ whole genome shotgun (WGS) entry which is preliminary data.</text>
</comment>
<dbReference type="Pfam" id="PF01494">
    <property type="entry name" value="FAD_binding_3"/>
    <property type="match status" value="1"/>
</dbReference>
<name>A0A427XR50_9TREE</name>
<dbReference type="PRINTS" id="PR00420">
    <property type="entry name" value="RNGMNOXGNASE"/>
</dbReference>
<evidence type="ECO:0000256" key="1">
    <source>
        <dbReference type="ARBA" id="ARBA00022630"/>
    </source>
</evidence>
<protein>
    <recommendedName>
        <fullName evidence="4">FAD-binding domain-containing protein</fullName>
    </recommendedName>
</protein>
<dbReference type="InterPro" id="IPR002938">
    <property type="entry name" value="FAD-bd"/>
</dbReference>
<dbReference type="InterPro" id="IPR050631">
    <property type="entry name" value="PheA/TfdB_FAD_monoxygenase"/>
</dbReference>
<dbReference type="GO" id="GO:0008688">
    <property type="term" value="F:3-(3-hydroxyphenyl)propionate hydroxylase activity"/>
    <property type="evidence" value="ECO:0007669"/>
    <property type="project" value="TreeGrafter"/>
</dbReference>
<dbReference type="GO" id="GO:0071949">
    <property type="term" value="F:FAD binding"/>
    <property type="evidence" value="ECO:0007669"/>
    <property type="project" value="InterPro"/>
</dbReference>
<dbReference type="AlphaFoldDB" id="A0A427XR50"/>
<keyword evidence="3" id="KW-0560">Oxidoreductase</keyword>
<dbReference type="EMBL" id="RSCE01000007">
    <property type="protein sequence ID" value="RSH81336.1"/>
    <property type="molecule type" value="Genomic_DNA"/>
</dbReference>
<dbReference type="RefSeq" id="XP_028476055.1">
    <property type="nucleotide sequence ID" value="XM_028624081.1"/>
</dbReference>
<dbReference type="Gene3D" id="3.30.70.2450">
    <property type="match status" value="1"/>
</dbReference>
<sequence>MSIDDCDVLIVGAGPVGLLLALMLRPKGVNVKIVERQRALYPLPRAVAFDHESRRLFGSLGLTEELNPILEDIMGEGGENGTNYVWRDADLKLIVDLFFEAPTRSGFPLSMGFNQPELEQLLDKTAIQRNIPIMRGYTVSALDQHADSVDVLLEPVTCKQGTTIEERDSPIATKGGEAPHTRRVRASYVVGCDGANSTVRRLQNFSMTNLDFENDWLVADILLRDGYVPPEVRKVGAAQICDPKRPTSCVWGGIGRKRFEFMRLPGESKESLLQDDTMWGLLAPWGFTKDNCDLERKVIYTFRARWVDNFVKGRVTLAGDALHQMPPFMGQGLNSGFRDAAALAWRLPLILSGVANADAVLRSYQEERLDHVSRLTVDCVQLGSVVCETDPIKARQMHEALRKNPPPGFYDPPLGRPGILTAQPEAGHLSLQRELKTGDGQHLFDEVHGYGWMLLNLGDTSAMSQMSDVSCRFFGDVLGGKCVSISPSEDTEGEYRDWFDTHMGLDHVVLIRPDFYVFGHAAVTEVDGLVEDLRRKLSGL</sequence>
<dbReference type="PANTHER" id="PTHR43476">
    <property type="entry name" value="3-(3-HYDROXY-PHENYL)PROPIONATE/3-HYDROXYCINNAMIC ACID HYDROXYLASE"/>
    <property type="match status" value="1"/>
</dbReference>
<keyword evidence="6" id="KW-1185">Reference proteome</keyword>